<protein>
    <submittedName>
        <fullName evidence="1">Uncharacterized protein</fullName>
    </submittedName>
</protein>
<proteinExistence type="predicted"/>
<reference evidence="1 2" key="1">
    <citation type="submission" date="2024-09" db="EMBL/GenBank/DDBJ databases">
        <authorList>
            <person name="Sun Q."/>
            <person name="Mori K."/>
        </authorList>
    </citation>
    <scope>NUCLEOTIDE SEQUENCE [LARGE SCALE GENOMIC DNA]</scope>
    <source>
        <strain evidence="1 2">JCM 13852</strain>
    </source>
</reference>
<sequence>MPEALRYVEDQRAPERDRVVYVIELVAGAARAATVDERWPAVWGTLPGG</sequence>
<evidence type="ECO:0000313" key="2">
    <source>
        <dbReference type="Proteomes" id="UP001589535"/>
    </source>
</evidence>
<name>A0ABV5U4H4_9PSEU</name>
<organism evidence="1 2">
    <name type="scientific">Amycolatopsis plumensis</name>
    <dbReference type="NCBI Taxonomy" id="236508"/>
    <lineage>
        <taxon>Bacteria</taxon>
        <taxon>Bacillati</taxon>
        <taxon>Actinomycetota</taxon>
        <taxon>Actinomycetes</taxon>
        <taxon>Pseudonocardiales</taxon>
        <taxon>Pseudonocardiaceae</taxon>
        <taxon>Amycolatopsis</taxon>
    </lineage>
</organism>
<gene>
    <name evidence="1" type="ORF">ACFFTO_19010</name>
</gene>
<accession>A0ABV5U4H4</accession>
<dbReference type="RefSeq" id="WP_378195243.1">
    <property type="nucleotide sequence ID" value="NZ_JBHMBK010000013.1"/>
</dbReference>
<comment type="caution">
    <text evidence="1">The sequence shown here is derived from an EMBL/GenBank/DDBJ whole genome shotgun (WGS) entry which is preliminary data.</text>
</comment>
<dbReference type="Proteomes" id="UP001589535">
    <property type="component" value="Unassembled WGS sequence"/>
</dbReference>
<dbReference type="EMBL" id="JBHMBK010000013">
    <property type="protein sequence ID" value="MFB9686292.1"/>
    <property type="molecule type" value="Genomic_DNA"/>
</dbReference>
<keyword evidence="2" id="KW-1185">Reference proteome</keyword>
<evidence type="ECO:0000313" key="1">
    <source>
        <dbReference type="EMBL" id="MFB9686292.1"/>
    </source>
</evidence>